<feature type="transmembrane region" description="Helical" evidence="5">
    <location>
        <begin position="198"/>
        <end position="219"/>
    </location>
</feature>
<keyword evidence="7" id="KW-1185">Reference proteome</keyword>
<dbReference type="Gene3D" id="1.20.1530.20">
    <property type="match status" value="1"/>
</dbReference>
<evidence type="ECO:0000256" key="1">
    <source>
        <dbReference type="ARBA" id="ARBA00004141"/>
    </source>
</evidence>
<feature type="transmembrane region" description="Helical" evidence="5">
    <location>
        <begin position="225"/>
        <end position="246"/>
    </location>
</feature>
<feature type="transmembrane region" description="Helical" evidence="5">
    <location>
        <begin position="169"/>
        <end position="191"/>
    </location>
</feature>
<dbReference type="Pfam" id="PF01758">
    <property type="entry name" value="SBF"/>
    <property type="match status" value="1"/>
</dbReference>
<feature type="transmembrane region" description="Helical" evidence="5">
    <location>
        <begin position="77"/>
        <end position="99"/>
    </location>
</feature>
<dbReference type="InterPro" id="IPR002657">
    <property type="entry name" value="BilAc:Na_symport/Acr3"/>
</dbReference>
<dbReference type="EMBL" id="CP046452">
    <property type="protein sequence ID" value="QGU01570.1"/>
    <property type="molecule type" value="Genomic_DNA"/>
</dbReference>
<dbReference type="KEGG" id="ckw:CKALI_03435"/>
<dbReference type="PANTHER" id="PTHR10361">
    <property type="entry name" value="SODIUM-BILE ACID COTRANSPORTER"/>
    <property type="match status" value="1"/>
</dbReference>
<reference evidence="7" key="1">
    <citation type="submission" date="2019-11" db="EMBL/GenBank/DDBJ databases">
        <title>Complete genome sequence of Corynebacterium kalinowskii 1959, a novel Corynebacterium species isolated from soil of a small paddock in Vilsendorf, Germany.</title>
        <authorList>
            <person name="Schaffert L."/>
            <person name="Ruwe M."/>
            <person name="Milse J."/>
            <person name="Hanuschka K."/>
            <person name="Ortseifen V."/>
            <person name="Droste J."/>
            <person name="Brandt D."/>
            <person name="Schlueter L."/>
            <person name="Kutter Y."/>
            <person name="Vinke S."/>
            <person name="Viehoefer P."/>
            <person name="Jacob L."/>
            <person name="Luebke N.-C."/>
            <person name="Schulte-Berndt E."/>
            <person name="Hain C."/>
            <person name="Linder M."/>
            <person name="Schmidt P."/>
            <person name="Wollenschlaeger L."/>
            <person name="Luttermann T."/>
            <person name="Thieme E."/>
            <person name="Hassa J."/>
            <person name="Haak M."/>
            <person name="Wittchen M."/>
            <person name="Mentz A."/>
            <person name="Persicke M."/>
            <person name="Busche T."/>
            <person name="Ruckert C."/>
        </authorList>
    </citation>
    <scope>NUCLEOTIDE SEQUENCE [LARGE SCALE GENOMIC DNA]</scope>
    <source>
        <strain evidence="7">1959</strain>
    </source>
</reference>
<organism evidence="6 7">
    <name type="scientific">Corynebacterium kalinowskii</name>
    <dbReference type="NCBI Taxonomy" id="2675216"/>
    <lineage>
        <taxon>Bacteria</taxon>
        <taxon>Bacillati</taxon>
        <taxon>Actinomycetota</taxon>
        <taxon>Actinomycetes</taxon>
        <taxon>Mycobacteriales</taxon>
        <taxon>Corynebacteriaceae</taxon>
        <taxon>Corynebacterium</taxon>
    </lineage>
</organism>
<dbReference type="AlphaFoldDB" id="A0A6B8VW77"/>
<proteinExistence type="predicted"/>
<evidence type="ECO:0000256" key="4">
    <source>
        <dbReference type="ARBA" id="ARBA00023136"/>
    </source>
</evidence>
<keyword evidence="3 5" id="KW-1133">Transmembrane helix</keyword>
<dbReference type="InterPro" id="IPR004710">
    <property type="entry name" value="Bilac:Na_transpt"/>
</dbReference>
<sequence length="331" mass="33885">MSQTAHLPTKEDKSAAFAVAAFPAVILIAAVAAFFFPSAFTPLAPHVTTMLMIIMFSMGLTLTIPDFQEVARRPIPIFIGVVAQFVVMPLGAVAVAKLLGLGPELAIGLLLLGSVPGGTASNVIAYLAKGDVALSVAMTSISTLLSPIMTPLLMLLLAGADTDVNAGGLAMGLVKTVLVPVIGGLVIHLLVPKLVEKVIPILPWLSIVAIGAVVCPSVAKSSEKLASAGLMLFVAVLLHNLLGYALGYLAAKLFKENVAACRTTAIEVGTQNSGLATGMAGQFFSPEAALPGAVATVVHNVMGAIIAFFMRRSGATTPTVAAAERVEAPVV</sequence>
<gene>
    <name evidence="6" type="ORF">CKALI_03435</name>
</gene>
<dbReference type="InterPro" id="IPR038770">
    <property type="entry name" value="Na+/solute_symporter_sf"/>
</dbReference>
<evidence type="ECO:0000313" key="6">
    <source>
        <dbReference type="EMBL" id="QGU01570.1"/>
    </source>
</evidence>
<keyword evidence="4 5" id="KW-0472">Membrane</keyword>
<dbReference type="PANTHER" id="PTHR10361:SF28">
    <property type="entry name" value="P3 PROTEIN-RELATED"/>
    <property type="match status" value="1"/>
</dbReference>
<comment type="subcellular location">
    <subcellularLocation>
        <location evidence="1">Membrane</location>
        <topology evidence="1">Multi-pass membrane protein</topology>
    </subcellularLocation>
</comment>
<feature type="transmembrane region" description="Helical" evidence="5">
    <location>
        <begin position="43"/>
        <end position="65"/>
    </location>
</feature>
<feature type="transmembrane region" description="Helical" evidence="5">
    <location>
        <begin position="15"/>
        <end position="37"/>
    </location>
</feature>
<dbReference type="RefSeq" id="WP_156191963.1">
    <property type="nucleotide sequence ID" value="NZ_CP046452.1"/>
</dbReference>
<dbReference type="GO" id="GO:0016020">
    <property type="term" value="C:membrane"/>
    <property type="evidence" value="ECO:0007669"/>
    <property type="project" value="UniProtKB-SubCell"/>
</dbReference>
<name>A0A6B8VW77_9CORY</name>
<evidence type="ECO:0000256" key="5">
    <source>
        <dbReference type="SAM" id="Phobius"/>
    </source>
</evidence>
<evidence type="ECO:0000256" key="2">
    <source>
        <dbReference type="ARBA" id="ARBA00022692"/>
    </source>
</evidence>
<evidence type="ECO:0000256" key="3">
    <source>
        <dbReference type="ARBA" id="ARBA00022989"/>
    </source>
</evidence>
<protein>
    <submittedName>
        <fullName evidence="6">Sodium Bile acid symporter family protein</fullName>
    </submittedName>
</protein>
<feature type="transmembrane region" description="Helical" evidence="5">
    <location>
        <begin position="134"/>
        <end position="157"/>
    </location>
</feature>
<feature type="transmembrane region" description="Helical" evidence="5">
    <location>
        <begin position="105"/>
        <end position="127"/>
    </location>
</feature>
<keyword evidence="2 5" id="KW-0812">Transmembrane</keyword>
<accession>A0A6B8VW77</accession>
<dbReference type="Proteomes" id="UP000427071">
    <property type="component" value="Chromosome"/>
</dbReference>
<evidence type="ECO:0000313" key="7">
    <source>
        <dbReference type="Proteomes" id="UP000427071"/>
    </source>
</evidence>